<proteinExistence type="predicted"/>
<evidence type="ECO:0000313" key="1">
    <source>
        <dbReference type="EMBL" id="SEJ71891.1"/>
    </source>
</evidence>
<protein>
    <submittedName>
        <fullName evidence="1">Uncharacterized protein</fullName>
    </submittedName>
</protein>
<dbReference type="EMBL" id="FNYQ01000242">
    <property type="protein sequence ID" value="SEJ71891.1"/>
    <property type="molecule type" value="Genomic_DNA"/>
</dbReference>
<dbReference type="Proteomes" id="UP000199250">
    <property type="component" value="Unassembled WGS sequence"/>
</dbReference>
<name>A0A1H7B2B1_9GAMM</name>
<organism evidence="1 2">
    <name type="scientific">Azotobacter beijerinckii</name>
    <dbReference type="NCBI Taxonomy" id="170623"/>
    <lineage>
        <taxon>Bacteria</taxon>
        <taxon>Pseudomonadati</taxon>
        <taxon>Pseudomonadota</taxon>
        <taxon>Gammaproteobacteria</taxon>
        <taxon>Pseudomonadales</taxon>
        <taxon>Pseudomonadaceae</taxon>
        <taxon>Azotobacter</taxon>
    </lineage>
</organism>
<accession>A0A1H7B2B1</accession>
<dbReference type="RefSeq" id="WP_170849512.1">
    <property type="nucleotide sequence ID" value="NZ_FNYQ01000242.1"/>
</dbReference>
<reference evidence="1 2" key="1">
    <citation type="submission" date="2016-10" db="EMBL/GenBank/DDBJ databases">
        <authorList>
            <person name="de Groot N.N."/>
        </authorList>
    </citation>
    <scope>NUCLEOTIDE SEQUENCE [LARGE SCALE GENOMIC DNA]</scope>
    <source>
        <strain evidence="1 2">DSM 373</strain>
    </source>
</reference>
<sequence>MAKNYTIELIKHAQQLATSRGAPHIVVQVAGGQIIVMRDGKLRGAVVLERCLP</sequence>
<evidence type="ECO:0000313" key="2">
    <source>
        <dbReference type="Proteomes" id="UP000199250"/>
    </source>
</evidence>
<gene>
    <name evidence="1" type="ORF">SAMN04244572_04986</name>
</gene>
<dbReference type="AlphaFoldDB" id="A0A1H7B2B1"/>